<dbReference type="PROSITE" id="PS00107">
    <property type="entry name" value="PROTEIN_KINASE_ATP"/>
    <property type="match status" value="1"/>
</dbReference>
<dbReference type="Gene3D" id="1.10.167.10">
    <property type="entry name" value="Regulator of G-protein Signalling 4, domain 2"/>
    <property type="match status" value="2"/>
</dbReference>
<keyword evidence="3 12" id="KW-0723">Serine/threonine-protein kinase</keyword>
<evidence type="ECO:0000256" key="5">
    <source>
        <dbReference type="ARBA" id="ARBA00022679"/>
    </source>
</evidence>
<gene>
    <name evidence="16" type="ORF">TDIB3V08_LOCUS9092</name>
</gene>
<dbReference type="FunFam" id="1.10.510.10:FF:000074">
    <property type="entry name" value="G protein-coupled receptor kinase"/>
    <property type="match status" value="1"/>
</dbReference>
<evidence type="ECO:0000256" key="4">
    <source>
        <dbReference type="ARBA" id="ARBA00022553"/>
    </source>
</evidence>
<dbReference type="Pfam" id="PF00615">
    <property type="entry name" value="RGS"/>
    <property type="match status" value="1"/>
</dbReference>
<evidence type="ECO:0000256" key="1">
    <source>
        <dbReference type="ARBA" id="ARBA00001256"/>
    </source>
</evidence>
<dbReference type="CDD" id="cd05605">
    <property type="entry name" value="STKc_GRK4_like"/>
    <property type="match status" value="1"/>
</dbReference>
<dbReference type="GO" id="GO:0005524">
    <property type="term" value="F:ATP binding"/>
    <property type="evidence" value="ECO:0007669"/>
    <property type="project" value="UniProtKB-UniRule"/>
</dbReference>
<dbReference type="Gene3D" id="1.10.510.10">
    <property type="entry name" value="Transferase(Phosphotransferase) domain 1"/>
    <property type="match status" value="1"/>
</dbReference>
<evidence type="ECO:0000256" key="8">
    <source>
        <dbReference type="ARBA" id="ARBA00022840"/>
    </source>
</evidence>
<evidence type="ECO:0000256" key="9">
    <source>
        <dbReference type="ARBA" id="ARBA00057847"/>
    </source>
</evidence>
<dbReference type="FunFam" id="1.10.167.10:FF:000009">
    <property type="entry name" value="G protein-coupled receptor kinase"/>
    <property type="match status" value="1"/>
</dbReference>
<dbReference type="PROSITE" id="PS50132">
    <property type="entry name" value="RGS"/>
    <property type="match status" value="1"/>
</dbReference>
<dbReference type="InterPro" id="IPR036305">
    <property type="entry name" value="RGS_sf"/>
</dbReference>
<evidence type="ECO:0000259" key="15">
    <source>
        <dbReference type="PROSITE" id="PS50132"/>
    </source>
</evidence>
<evidence type="ECO:0000313" key="16">
    <source>
        <dbReference type="EMBL" id="CAD7202914.1"/>
    </source>
</evidence>
<evidence type="ECO:0000256" key="13">
    <source>
        <dbReference type="SAM" id="MobiDB-lite"/>
    </source>
</evidence>
<evidence type="ECO:0000256" key="12">
    <source>
        <dbReference type="RuleBase" id="RU000308"/>
    </source>
</evidence>
<feature type="active site" description="Proton acceptor" evidence="10">
    <location>
        <position position="340"/>
    </location>
</feature>
<dbReference type="GO" id="GO:0004703">
    <property type="term" value="F:G protein-coupled receptor kinase activity"/>
    <property type="evidence" value="ECO:0007669"/>
    <property type="project" value="UniProtKB-EC"/>
</dbReference>
<evidence type="ECO:0000256" key="3">
    <source>
        <dbReference type="ARBA" id="ARBA00022527"/>
    </source>
</evidence>
<dbReference type="AlphaFoldDB" id="A0A7R8ZCS0"/>
<dbReference type="InterPro" id="IPR000719">
    <property type="entry name" value="Prot_kinase_dom"/>
</dbReference>
<name>A0A7R8ZCS0_TIMDO</name>
<keyword evidence="8 11" id="KW-0067">ATP-binding</keyword>
<evidence type="ECO:0000259" key="14">
    <source>
        <dbReference type="PROSITE" id="PS50011"/>
    </source>
</evidence>
<organism evidence="16">
    <name type="scientific">Timema douglasi</name>
    <name type="common">Walking stick</name>
    <dbReference type="NCBI Taxonomy" id="61478"/>
    <lineage>
        <taxon>Eukaryota</taxon>
        <taxon>Metazoa</taxon>
        <taxon>Ecdysozoa</taxon>
        <taxon>Arthropoda</taxon>
        <taxon>Hexapoda</taxon>
        <taxon>Insecta</taxon>
        <taxon>Pterygota</taxon>
        <taxon>Neoptera</taxon>
        <taxon>Polyneoptera</taxon>
        <taxon>Phasmatodea</taxon>
        <taxon>Timematodea</taxon>
        <taxon>Timematoidea</taxon>
        <taxon>Timematidae</taxon>
        <taxon>Timema</taxon>
    </lineage>
</organism>
<evidence type="ECO:0000256" key="7">
    <source>
        <dbReference type="ARBA" id="ARBA00022777"/>
    </source>
</evidence>
<dbReference type="EMBL" id="OA569935">
    <property type="protein sequence ID" value="CAD7202914.1"/>
    <property type="molecule type" value="Genomic_DNA"/>
</dbReference>
<dbReference type="SUPFAM" id="SSF56112">
    <property type="entry name" value="Protein kinase-like (PK-like)"/>
    <property type="match status" value="1"/>
</dbReference>
<evidence type="ECO:0000256" key="2">
    <source>
        <dbReference type="ARBA" id="ARBA00009793"/>
    </source>
</evidence>
<comment type="function">
    <text evidence="9">Specifically phosphorylates the activated forms of G protein-coupled receptors.</text>
</comment>
<dbReference type="PRINTS" id="PR00717">
    <property type="entry name" value="GPCRKINASE"/>
</dbReference>
<feature type="compositionally biased region" description="Basic and acidic residues" evidence="13">
    <location>
        <begin position="423"/>
        <end position="443"/>
    </location>
</feature>
<dbReference type="PROSITE" id="PS50011">
    <property type="entry name" value="PROTEIN_KINASE_DOM"/>
    <property type="match status" value="1"/>
</dbReference>
<comment type="catalytic activity">
    <reaction evidence="1">
        <text>[G-protein-coupled receptor] + ATP = [G-protein-coupled receptor]-phosphate + ADP + H(+)</text>
        <dbReference type="Rhea" id="RHEA:12008"/>
        <dbReference type="Rhea" id="RHEA-COMP:11260"/>
        <dbReference type="Rhea" id="RHEA-COMP:11261"/>
        <dbReference type="ChEBI" id="CHEBI:15378"/>
        <dbReference type="ChEBI" id="CHEBI:30616"/>
        <dbReference type="ChEBI" id="CHEBI:43176"/>
        <dbReference type="ChEBI" id="CHEBI:68546"/>
        <dbReference type="ChEBI" id="CHEBI:456216"/>
        <dbReference type="EC" id="2.7.11.16"/>
    </reaction>
</comment>
<dbReference type="InterPro" id="IPR016137">
    <property type="entry name" value="RGS"/>
</dbReference>
<evidence type="ECO:0000256" key="11">
    <source>
        <dbReference type="PROSITE-ProRule" id="PRU10141"/>
    </source>
</evidence>
<dbReference type="InterPro" id="IPR011009">
    <property type="entry name" value="Kinase-like_dom_sf"/>
</dbReference>
<dbReference type="InterPro" id="IPR017441">
    <property type="entry name" value="Protein_kinase_ATP_BS"/>
</dbReference>
<dbReference type="SMART" id="SM00315">
    <property type="entry name" value="RGS"/>
    <property type="match status" value="1"/>
</dbReference>
<keyword evidence="4" id="KW-0597">Phosphoprotein</keyword>
<feature type="region of interest" description="Disordered" evidence="13">
    <location>
        <begin position="423"/>
        <end position="455"/>
    </location>
</feature>
<proteinExistence type="inferred from homology"/>
<comment type="similarity">
    <text evidence="2 12">Belongs to the protein kinase superfamily. AGC Ser/Thr protein kinase family. GPRK subfamily.</text>
</comment>
<evidence type="ECO:0000256" key="6">
    <source>
        <dbReference type="ARBA" id="ARBA00022741"/>
    </source>
</evidence>
<dbReference type="PANTHER" id="PTHR24355">
    <property type="entry name" value="G PROTEIN-COUPLED RECEPTOR KINASE/RIBOSOMAL PROTEIN S6 KINASE"/>
    <property type="match status" value="1"/>
</dbReference>
<dbReference type="InterPro" id="IPR000239">
    <property type="entry name" value="GPCR_kinase"/>
</dbReference>
<dbReference type="GO" id="GO:0005737">
    <property type="term" value="C:cytoplasm"/>
    <property type="evidence" value="ECO:0007669"/>
    <property type="project" value="TreeGrafter"/>
</dbReference>
<dbReference type="Gene3D" id="3.30.200.20">
    <property type="entry name" value="Phosphorylase Kinase, domain 1"/>
    <property type="match status" value="1"/>
</dbReference>
<dbReference type="PANTHER" id="PTHR24355:SF28">
    <property type="entry name" value="G PROTEIN-COUPLED RECEPTOR KINASE 2"/>
    <property type="match status" value="1"/>
</dbReference>
<feature type="domain" description="RGS" evidence="15">
    <location>
        <begin position="89"/>
        <end position="187"/>
    </location>
</feature>
<dbReference type="GO" id="GO:0007165">
    <property type="term" value="P:signal transduction"/>
    <property type="evidence" value="ECO:0007669"/>
    <property type="project" value="InterPro"/>
</dbReference>
<keyword evidence="6 11" id="KW-0547">Nucleotide-binding</keyword>
<dbReference type="EC" id="2.7.11.-" evidence="12"/>
<sequence length="718" mass="82364">MYVNIEYLDSYMAAMVDIGPGIGKSFKLELMELENIVANTVYLKAREGGTDSNKGKSKKWRKILQFPHISQCIDLRNKIDARYSYVVDQQPIGRLLFRQFCENAQSQYHRYNIFLDSIEHYEIESDENRLEVAQTIYRRYLEREHVKEKLAAGHRELYGECMAAVKAFLAGEPFREFECSMYFHRYLQWKWLERCVQTPGGFDWSLNTVTYKTFRMYRVLGKGGFGEVCACQVRATGKMYACKKLEKKRIKKRKGEGMVLIEKQILQKINSKFVVSLAYAYETKDALCLVLTIMNGGDLKFHIYNMGGDPGFDMVRSRFYAAEVLCGLEHLHTQGIVYRDCKPENILLDDHGHVRISDLGLAVEIPEGEMVRGRVGTVGYMAPEVIDNEKYTFSPDWFSFGCLIYEMIEGQAPFRARKEKVKREEVDRRVKEDQEKYSHKFNEDANSSRSPPRLDEADLCGRNGARDVKHHEFFKCLNWKRVEAGIWEPPFIPDNQAVYAKDICDIELFSVVSGVVLGATDNTFHQQFACGAVSIPWQTEVPTARTTNPASACPTNSPRITACSPHAVYAKDVLDIEQFSTVKGVNLDATDDTFYSKFNTGSVSIPWQQEVLNTVREDRCSCIGGARSLEPMIETECFKELNVFGPNNTTTLDLVLDAVPEPEKKGCFPFRRKVRFNIYIYVVTVRKLYPDFGMKNSARMRPVPISDQQLESTTRRDS</sequence>
<protein>
    <recommendedName>
        <fullName evidence="12">G protein-coupled receptor kinase</fullName>
        <ecNumber evidence="12">2.7.11.-</ecNumber>
    </recommendedName>
</protein>
<keyword evidence="5 12" id="KW-0808">Transferase</keyword>
<reference evidence="16" key="1">
    <citation type="submission" date="2020-11" db="EMBL/GenBank/DDBJ databases">
        <authorList>
            <person name="Tran Van P."/>
        </authorList>
    </citation>
    <scope>NUCLEOTIDE SEQUENCE</scope>
</reference>
<feature type="domain" description="Protein kinase" evidence="14">
    <location>
        <begin position="214"/>
        <end position="474"/>
    </location>
</feature>
<dbReference type="Pfam" id="PF00069">
    <property type="entry name" value="Pkinase"/>
    <property type="match status" value="1"/>
</dbReference>
<feature type="binding site" evidence="11">
    <location>
        <position position="252"/>
    </location>
    <ligand>
        <name>ATP</name>
        <dbReference type="ChEBI" id="CHEBI:30616"/>
    </ligand>
</feature>
<dbReference type="GO" id="GO:0009966">
    <property type="term" value="P:regulation of signal transduction"/>
    <property type="evidence" value="ECO:0007669"/>
    <property type="project" value="TreeGrafter"/>
</dbReference>
<dbReference type="SUPFAM" id="SSF48097">
    <property type="entry name" value="Regulator of G-protein signaling, RGS"/>
    <property type="match status" value="1"/>
</dbReference>
<accession>A0A7R8ZCS0</accession>
<evidence type="ECO:0000256" key="10">
    <source>
        <dbReference type="PIRSR" id="PIRSR600239-51"/>
    </source>
</evidence>
<dbReference type="InterPro" id="IPR044926">
    <property type="entry name" value="RGS_subdomain_2"/>
</dbReference>
<keyword evidence="7 12" id="KW-0418">Kinase</keyword>